<name>A0A8R1Y6I7_ONCVO</name>
<proteinExistence type="predicted"/>
<reference evidence="3" key="1">
    <citation type="submission" date="2013-10" db="EMBL/GenBank/DDBJ databases">
        <title>Genome sequencing of Onchocerca volvulus.</title>
        <authorList>
            <person name="Cotton J."/>
            <person name="Tsai J."/>
            <person name="Stanley E."/>
            <person name="Tracey A."/>
            <person name="Holroyd N."/>
            <person name="Lustigman S."/>
            <person name="Berriman M."/>
        </authorList>
    </citation>
    <scope>NUCLEOTIDE SEQUENCE</scope>
</reference>
<evidence type="ECO:0000313" key="2">
    <source>
        <dbReference type="EnsemblMetazoa" id="OVOC927.1"/>
    </source>
</evidence>
<keyword evidence="3" id="KW-1185">Reference proteome</keyword>
<dbReference type="AlphaFoldDB" id="A0A8R1Y6I7"/>
<organism evidence="2 3">
    <name type="scientific">Onchocerca volvulus</name>
    <dbReference type="NCBI Taxonomy" id="6282"/>
    <lineage>
        <taxon>Eukaryota</taxon>
        <taxon>Metazoa</taxon>
        <taxon>Ecdysozoa</taxon>
        <taxon>Nematoda</taxon>
        <taxon>Chromadorea</taxon>
        <taxon>Rhabditida</taxon>
        <taxon>Spirurina</taxon>
        <taxon>Spiruromorpha</taxon>
        <taxon>Filarioidea</taxon>
        <taxon>Onchocercidae</taxon>
        <taxon>Onchocerca</taxon>
    </lineage>
</organism>
<protein>
    <submittedName>
        <fullName evidence="2">Uncharacterized protein</fullName>
    </submittedName>
</protein>
<dbReference type="Proteomes" id="UP000024404">
    <property type="component" value="Unassembled WGS sequence"/>
</dbReference>
<dbReference type="EnsemblMetazoa" id="OVOC927.1">
    <property type="protein sequence ID" value="OVOC927.1"/>
    <property type="gene ID" value="WBGene00237736"/>
</dbReference>
<evidence type="ECO:0000256" key="1">
    <source>
        <dbReference type="SAM" id="MobiDB-lite"/>
    </source>
</evidence>
<reference evidence="2" key="2">
    <citation type="submission" date="2022-06" db="UniProtKB">
        <authorList>
            <consortium name="EnsemblMetazoa"/>
        </authorList>
    </citation>
    <scope>IDENTIFICATION</scope>
</reference>
<feature type="region of interest" description="Disordered" evidence="1">
    <location>
        <begin position="42"/>
        <end position="66"/>
    </location>
</feature>
<evidence type="ECO:0000313" key="3">
    <source>
        <dbReference type="Proteomes" id="UP000024404"/>
    </source>
</evidence>
<sequence>MHTQIEFDCRISTKLSKCLRVWVHQPSPIESQSSLLGSQSSLIGSQLSPMGSKPSPLGSKQSPPNTVRLQLLGYRRMCR</sequence>
<accession>A0A8R1Y6I7</accession>
<dbReference type="EMBL" id="CMVM020000023">
    <property type="status" value="NOT_ANNOTATED_CDS"/>
    <property type="molecule type" value="Genomic_DNA"/>
</dbReference>